<evidence type="ECO:0000313" key="3">
    <source>
        <dbReference type="Proteomes" id="UP000790833"/>
    </source>
</evidence>
<comment type="caution">
    <text evidence="2">The sequence shown here is derived from an EMBL/GenBank/DDBJ whole genome shotgun (WGS) entry which is preliminary data.</text>
</comment>
<evidence type="ECO:0000256" key="1">
    <source>
        <dbReference type="SAM" id="Phobius"/>
    </source>
</evidence>
<evidence type="ECO:0000313" key="2">
    <source>
        <dbReference type="EMBL" id="KAG7193672.1"/>
    </source>
</evidence>
<dbReference type="EMBL" id="JAHMUF010000010">
    <property type="protein sequence ID" value="KAG7193672.1"/>
    <property type="molecule type" value="Genomic_DNA"/>
</dbReference>
<dbReference type="GO" id="GO:0005619">
    <property type="term" value="C:ascospore wall"/>
    <property type="evidence" value="ECO:0007669"/>
    <property type="project" value="TreeGrafter"/>
</dbReference>
<reference evidence="2" key="1">
    <citation type="submission" date="2021-03" db="EMBL/GenBank/DDBJ databases">
        <authorList>
            <person name="Palmer J.M."/>
        </authorList>
    </citation>
    <scope>NUCLEOTIDE SEQUENCE</scope>
    <source>
        <strain evidence="2">ARV_011</strain>
    </source>
</reference>
<accession>A0A9P7V962</accession>
<dbReference type="GO" id="GO:0005628">
    <property type="term" value="C:prospore membrane"/>
    <property type="evidence" value="ECO:0007669"/>
    <property type="project" value="TreeGrafter"/>
</dbReference>
<dbReference type="InterPro" id="IPR052786">
    <property type="entry name" value="Spore_wall_assembly"/>
</dbReference>
<sequence length="228" mass="25630">MILLFMSGPPGLLYAWVAVLQQSSVVSLFLVKAFLLPEIQRVAFDAVLTREYADDVVLLGRLRRVVKVPYYIQFMDTLWYLPSMLILPYNILRTIVLFGVSSIPMLGPCIAIFLQAPSSGLRSHSRYFVLKGLDFRQVSAIYKANSGAYMGFGITSTLLEQIPILSVFFMFTNTIGASLWAVNIEHNLKNTPIHDAQPEKLFVPVLQPVELNDQNEVEPEDHPTSIPL</sequence>
<dbReference type="PANTHER" id="PTHR34292:SF2">
    <property type="entry name" value="OUTER SPORE WALL PROTEIN LDS1"/>
    <property type="match status" value="1"/>
</dbReference>
<keyword evidence="1" id="KW-1133">Transmembrane helix</keyword>
<dbReference type="Proteomes" id="UP000790833">
    <property type="component" value="Unassembled WGS sequence"/>
</dbReference>
<dbReference type="GO" id="GO:0005811">
    <property type="term" value="C:lipid droplet"/>
    <property type="evidence" value="ECO:0007669"/>
    <property type="project" value="TreeGrafter"/>
</dbReference>
<dbReference type="RefSeq" id="XP_043049220.1">
    <property type="nucleotide sequence ID" value="XM_043191208.1"/>
</dbReference>
<dbReference type="PANTHER" id="PTHR34292">
    <property type="entry name" value="OUTER SPORE WALL PROTEIN LDS1"/>
    <property type="match status" value="1"/>
</dbReference>
<dbReference type="AlphaFoldDB" id="A0A9P7V962"/>
<name>A0A9P7V962_9ASCO</name>
<dbReference type="GeneID" id="66113733"/>
<feature type="transmembrane region" description="Helical" evidence="1">
    <location>
        <begin position="95"/>
        <end position="116"/>
    </location>
</feature>
<dbReference type="OrthoDB" id="10012223at2759"/>
<proteinExistence type="predicted"/>
<keyword evidence="1" id="KW-0472">Membrane</keyword>
<protein>
    <submittedName>
        <fullName evidence="2">Uncharacterized protein</fullName>
    </submittedName>
</protein>
<feature type="transmembrane region" description="Helical" evidence="1">
    <location>
        <begin position="12"/>
        <end position="31"/>
    </location>
</feature>
<keyword evidence="1" id="KW-0812">Transmembrane</keyword>
<organism evidence="2 3">
    <name type="scientific">Scheffersomyces spartinae</name>
    <dbReference type="NCBI Taxonomy" id="45513"/>
    <lineage>
        <taxon>Eukaryota</taxon>
        <taxon>Fungi</taxon>
        <taxon>Dikarya</taxon>
        <taxon>Ascomycota</taxon>
        <taxon>Saccharomycotina</taxon>
        <taxon>Pichiomycetes</taxon>
        <taxon>Debaryomycetaceae</taxon>
        <taxon>Scheffersomyces</taxon>
    </lineage>
</organism>
<keyword evidence="3" id="KW-1185">Reference proteome</keyword>
<gene>
    <name evidence="2" type="ORF">KQ657_000359</name>
</gene>